<gene>
    <name evidence="2" type="primary">ND4L</name>
</gene>
<dbReference type="RefSeq" id="YP_009257640.1">
    <property type="nucleotide sequence ID" value="NC_030339.1"/>
</dbReference>
<keyword evidence="2" id="KW-0496">Mitochondrion</keyword>
<feature type="transmembrane region" description="Helical" evidence="1">
    <location>
        <begin position="54"/>
        <end position="77"/>
    </location>
</feature>
<sequence length="84" mass="9425">MLSLNLINIFFIISVINIIISGLNLISLIVAMEAISIIILVCSSFFFISGSNIFYLTFLAIFTIESLLILAIITRLWNSSFYTI</sequence>
<name>A0A173G4Q6_9PLAT</name>
<keyword evidence="1" id="KW-1133">Transmembrane helix</keyword>
<evidence type="ECO:0000313" key="2">
    <source>
        <dbReference type="EMBL" id="ANH20403.1"/>
    </source>
</evidence>
<dbReference type="CTD" id="4539"/>
<geneLocation type="mitochondrion" evidence="2"/>
<dbReference type="EMBL" id="KU679421">
    <property type="protein sequence ID" value="ANH20403.1"/>
    <property type="molecule type" value="Genomic_DNA"/>
</dbReference>
<dbReference type="GeneID" id="27983306"/>
<feature type="transmembrane region" description="Helical" evidence="1">
    <location>
        <begin position="6"/>
        <end position="23"/>
    </location>
</feature>
<reference evidence="2" key="1">
    <citation type="journal article" date="2016" name="Parasit. Vectors">
        <title>The mitochondrial genome of the egg-laying flatworm Aglaiogyrodactylus forficulatus (Platyhelminthes: Monogenoidea).</title>
        <authorList>
            <person name="Bachmann L."/>
            <person name="Fromm B."/>
            <person name="Patella de Azambuja L."/>
            <person name="Boeger W.A."/>
        </authorList>
    </citation>
    <scope>NUCLEOTIDE SEQUENCE</scope>
</reference>
<organism evidence="2">
    <name type="scientific">Aglaiogyrodactylus forficulatus</name>
    <dbReference type="NCBI Taxonomy" id="1853073"/>
    <lineage>
        <taxon>Eukaryota</taxon>
        <taxon>Metazoa</taxon>
        <taxon>Spiralia</taxon>
        <taxon>Lophotrochozoa</taxon>
        <taxon>Platyhelminthes</taxon>
        <taxon>Monogenea</taxon>
        <taxon>Monopisthocotylea</taxon>
        <taxon>Gyrodactylidea</taxon>
        <taxon>Oogyrodactylidae</taxon>
        <taxon>Aglaiogyrodactylus</taxon>
    </lineage>
</organism>
<evidence type="ECO:0000256" key="1">
    <source>
        <dbReference type="SAM" id="Phobius"/>
    </source>
</evidence>
<dbReference type="AlphaFoldDB" id="A0A173G4Q6"/>
<proteinExistence type="predicted"/>
<accession>A0A173G4Q6</accession>
<reference evidence="2" key="2">
    <citation type="journal article" date="2021" name="Zool. Scr.">
        <title>Phylogenetic status and historical origins of the oviparous and viviparous gyrodactylids (Monogenoidea, Gyrodactylidea).</title>
        <authorList>
            <person name="Boeger W.A."/>
            <person name="Kritsky D.C."/>
            <person name="Patella L."/>
            <person name="Bueno-Silva M."/>
        </authorList>
    </citation>
    <scope>NUCLEOTIDE SEQUENCE</scope>
</reference>
<feature type="transmembrane region" description="Helical" evidence="1">
    <location>
        <begin position="30"/>
        <end position="48"/>
    </location>
</feature>
<protein>
    <submittedName>
        <fullName evidence="2">NADH dehydrogenase subunit 4L</fullName>
    </submittedName>
</protein>
<keyword evidence="1" id="KW-0812">Transmembrane</keyword>
<keyword evidence="1" id="KW-0472">Membrane</keyword>